<dbReference type="AlphaFoldDB" id="B4S3Y7"/>
<reference evidence="2" key="1">
    <citation type="submission" date="2008-06" db="EMBL/GenBank/DDBJ databases">
        <title>Complete sequence of chromosome of Prosthecochloris aestuarii DSM 271.</title>
        <authorList>
            <consortium name="US DOE Joint Genome Institute"/>
            <person name="Lucas S."/>
            <person name="Copeland A."/>
            <person name="Lapidus A."/>
            <person name="Glavina del Rio T."/>
            <person name="Dalin E."/>
            <person name="Tice H."/>
            <person name="Bruce D."/>
            <person name="Goodwin L."/>
            <person name="Pitluck S."/>
            <person name="Schmutz J."/>
            <person name="Larimer F."/>
            <person name="Land M."/>
            <person name="Hauser L."/>
            <person name="Kyrpides N."/>
            <person name="Anderson I."/>
            <person name="Liu Z."/>
            <person name="Li T."/>
            <person name="Zhao F."/>
            <person name="Overmann J."/>
            <person name="Bryant D.A."/>
            <person name="Richardson P."/>
        </authorList>
    </citation>
    <scope>NUCLEOTIDE SEQUENCE [LARGE SCALE GENOMIC DNA]</scope>
    <source>
        <strain evidence="2">DSM 271</strain>
    </source>
</reference>
<dbReference type="Pfam" id="PF13469">
    <property type="entry name" value="Sulfotransfer_3"/>
    <property type="match status" value="1"/>
</dbReference>
<keyword evidence="3" id="KW-1185">Reference proteome</keyword>
<accession>B4S3Y7</accession>
<proteinExistence type="predicted"/>
<organism evidence="2 3">
    <name type="scientific">Prosthecochloris aestuarii (strain DSM 271 / SK 413)</name>
    <dbReference type="NCBI Taxonomy" id="290512"/>
    <lineage>
        <taxon>Bacteria</taxon>
        <taxon>Pseudomonadati</taxon>
        <taxon>Chlorobiota</taxon>
        <taxon>Chlorobiia</taxon>
        <taxon>Chlorobiales</taxon>
        <taxon>Chlorobiaceae</taxon>
        <taxon>Prosthecochloris</taxon>
    </lineage>
</organism>
<protein>
    <submittedName>
        <fullName evidence="2">Sulfotransferase</fullName>
    </submittedName>
</protein>
<evidence type="ECO:0000256" key="1">
    <source>
        <dbReference type="ARBA" id="ARBA00022679"/>
    </source>
</evidence>
<dbReference type="EMBL" id="CP001108">
    <property type="protein sequence ID" value="ACF46779.1"/>
    <property type="molecule type" value="Genomic_DNA"/>
</dbReference>
<keyword evidence="1" id="KW-0808">Transferase</keyword>
<dbReference type="PANTHER" id="PTHR10605">
    <property type="entry name" value="HEPARAN SULFATE SULFOTRANSFERASE"/>
    <property type="match status" value="1"/>
</dbReference>
<dbReference type="SUPFAM" id="SSF52540">
    <property type="entry name" value="P-loop containing nucleoside triphosphate hydrolases"/>
    <property type="match status" value="1"/>
</dbReference>
<dbReference type="Gene3D" id="3.40.50.300">
    <property type="entry name" value="P-loop containing nucleotide triphosphate hydrolases"/>
    <property type="match status" value="1"/>
</dbReference>
<dbReference type="RefSeq" id="WP_012506312.1">
    <property type="nucleotide sequence ID" value="NC_011059.1"/>
</dbReference>
<name>B4S3Y7_PROA2</name>
<dbReference type="eggNOG" id="COG4424">
    <property type="taxonomic scope" value="Bacteria"/>
</dbReference>
<dbReference type="PANTHER" id="PTHR10605:SF56">
    <property type="entry name" value="BIFUNCTIONAL HEPARAN SULFATE N-DEACETYLASE_N-SULFOTRANSFERASE"/>
    <property type="match status" value="1"/>
</dbReference>
<gene>
    <name evidence="2" type="ordered locus">Paes_1766</name>
</gene>
<sequence length="300" mass="35403">MIDKRPNFLLVGAPKAGTTSIAKYLGEHPEVYIPREKEPFYFIEELVRDIAISDPMYEDIKRKARLGWDEYMKLFDDSKDEKVRGEATVHYLYHYDIVIPKVKKKLGDIPIIIVLRNPVDRAFSNYCYQYRGQLCSFEKALMLEDKRKNAGWNSFWYYREVGNYCRPVSAYLKGFSNVYVCLFEELIADPYLFMQKIYTFLGVNDEYVHGIDKKYNATLKPVNSVVKILHYISHKSGVSLNFLSSDAKSYIKKMIYVKNDKKINKKTEISLYNYYENEIDCLEKILDIDLSVWRKCNYAR</sequence>
<dbReference type="Proteomes" id="UP000002725">
    <property type="component" value="Chromosome"/>
</dbReference>
<dbReference type="STRING" id="290512.Paes_1766"/>
<dbReference type="HOGENOM" id="CLU_017703_1_1_10"/>
<dbReference type="GO" id="GO:0008146">
    <property type="term" value="F:sulfotransferase activity"/>
    <property type="evidence" value="ECO:0007669"/>
    <property type="project" value="InterPro"/>
</dbReference>
<dbReference type="KEGG" id="paa:Paes_1766"/>
<dbReference type="InterPro" id="IPR027417">
    <property type="entry name" value="P-loop_NTPase"/>
</dbReference>
<evidence type="ECO:0000313" key="2">
    <source>
        <dbReference type="EMBL" id="ACF46779.1"/>
    </source>
</evidence>
<dbReference type="InterPro" id="IPR037359">
    <property type="entry name" value="NST/OST"/>
</dbReference>
<evidence type="ECO:0000313" key="3">
    <source>
        <dbReference type="Proteomes" id="UP000002725"/>
    </source>
</evidence>